<feature type="chain" id="PRO_5037219540" description="Glycosyl hydrolase family 13 catalytic domain-containing protein" evidence="3">
    <location>
        <begin position="21"/>
        <end position="965"/>
    </location>
</feature>
<dbReference type="InterPro" id="IPR013783">
    <property type="entry name" value="Ig-like_fold"/>
</dbReference>
<dbReference type="InterPro" id="IPR017853">
    <property type="entry name" value="GH"/>
</dbReference>
<dbReference type="SUPFAM" id="SSF81296">
    <property type="entry name" value="E set domains"/>
    <property type="match status" value="1"/>
</dbReference>
<organism evidence="5 6">
    <name type="scientific">Flavobacterium orientale</name>
    <dbReference type="NCBI Taxonomy" id="1756020"/>
    <lineage>
        <taxon>Bacteria</taxon>
        <taxon>Pseudomonadati</taxon>
        <taxon>Bacteroidota</taxon>
        <taxon>Flavobacteriia</taxon>
        <taxon>Flavobacteriales</taxon>
        <taxon>Flavobacteriaceae</taxon>
        <taxon>Flavobacterium</taxon>
    </lineage>
</organism>
<evidence type="ECO:0000313" key="6">
    <source>
        <dbReference type="Proteomes" id="UP000625735"/>
    </source>
</evidence>
<name>A0A917DAW4_9FLAO</name>
<accession>A0A917DAW4</accession>
<dbReference type="NCBIfam" id="TIGR04183">
    <property type="entry name" value="Por_Secre_tail"/>
    <property type="match status" value="1"/>
</dbReference>
<protein>
    <recommendedName>
        <fullName evidence="4">Glycosyl hydrolase family 13 catalytic domain-containing protein</fullName>
    </recommendedName>
</protein>
<evidence type="ECO:0000256" key="2">
    <source>
        <dbReference type="ARBA" id="ARBA00022729"/>
    </source>
</evidence>
<evidence type="ECO:0000259" key="4">
    <source>
        <dbReference type="SMART" id="SM00642"/>
    </source>
</evidence>
<gene>
    <name evidence="5" type="ORF">GCM10011343_08010</name>
</gene>
<evidence type="ECO:0000313" key="5">
    <source>
        <dbReference type="EMBL" id="GGD19894.1"/>
    </source>
</evidence>
<dbReference type="CDD" id="cd11350">
    <property type="entry name" value="AmyAc_4"/>
    <property type="match status" value="1"/>
</dbReference>
<proteinExistence type="inferred from homology"/>
<dbReference type="AlphaFoldDB" id="A0A917DAW4"/>
<reference evidence="5" key="2">
    <citation type="submission" date="2020-09" db="EMBL/GenBank/DDBJ databases">
        <authorList>
            <person name="Sun Q."/>
            <person name="Zhou Y."/>
        </authorList>
    </citation>
    <scope>NUCLEOTIDE SEQUENCE</scope>
    <source>
        <strain evidence="5">CGMCC 1.12506</strain>
    </source>
</reference>
<comment type="caution">
    <text evidence="5">The sequence shown here is derived from an EMBL/GenBank/DDBJ whole genome shotgun (WGS) entry which is preliminary data.</text>
</comment>
<dbReference type="PANTHER" id="PTHR43002">
    <property type="entry name" value="GLYCOGEN DEBRANCHING ENZYME"/>
    <property type="match status" value="1"/>
</dbReference>
<dbReference type="RefSeq" id="WP_188361236.1">
    <property type="nucleotide sequence ID" value="NZ_BMFG01000002.1"/>
</dbReference>
<dbReference type="EMBL" id="BMFG01000002">
    <property type="protein sequence ID" value="GGD19894.1"/>
    <property type="molecule type" value="Genomic_DNA"/>
</dbReference>
<dbReference type="Pfam" id="PF18962">
    <property type="entry name" value="Por_Secre_tail"/>
    <property type="match status" value="1"/>
</dbReference>
<dbReference type="Proteomes" id="UP000625735">
    <property type="component" value="Unassembled WGS sequence"/>
</dbReference>
<dbReference type="InterPro" id="IPR014756">
    <property type="entry name" value="Ig_E-set"/>
</dbReference>
<keyword evidence="6" id="KW-1185">Reference proteome</keyword>
<dbReference type="GO" id="GO:0005975">
    <property type="term" value="P:carbohydrate metabolic process"/>
    <property type="evidence" value="ECO:0007669"/>
    <property type="project" value="InterPro"/>
</dbReference>
<evidence type="ECO:0000256" key="3">
    <source>
        <dbReference type="SAM" id="SignalP"/>
    </source>
</evidence>
<feature type="signal peptide" evidence="3">
    <location>
        <begin position="1"/>
        <end position="20"/>
    </location>
</feature>
<dbReference type="SMART" id="SM00642">
    <property type="entry name" value="Aamy"/>
    <property type="match status" value="1"/>
</dbReference>
<dbReference type="Gene3D" id="3.20.20.80">
    <property type="entry name" value="Glycosidases"/>
    <property type="match status" value="1"/>
</dbReference>
<dbReference type="SUPFAM" id="SSF51445">
    <property type="entry name" value="(Trans)glycosidases"/>
    <property type="match status" value="1"/>
</dbReference>
<dbReference type="Pfam" id="PF00128">
    <property type="entry name" value="Alpha-amylase"/>
    <property type="match status" value="1"/>
</dbReference>
<comment type="similarity">
    <text evidence="1">Belongs to the glycosyl hydrolase 13 family.</text>
</comment>
<sequence>MRKNYFITFLFSLFSVLAFAQVTITPSTFNVTDQITITVNLAQITCNGIPTSTTKVYAHAGIGNDTDEYGFSVVGNWGQDNGVGLMTNNGNGIWSLTITPSTYFNLNATQQANATKLGLVFRNANGSQEMKLPATGGGCGNFVFNVGTFQVNLTAPQNNSTTILNSGGNLLVSATNTGGNSSYVLKANGTTINTNASTANYSYTHTNITSNQTYQLEITQGSSTITRNFSAIVNPGTISQAIPAGLEDGINYNSSDPTKATLKLNAPGKDFVYVAGSFNNWQPDASYAMRRDPSTNIFWLELTGLTPGQNYTYQYWVVDQTPVANSPVLVKTADMYSTLVLSQFDDPWIPATSYPNMPAFPEGQQREVTVLQTGQQPFNWSNATTNFVKPNKDNLIIYEVLIRDFDANRNYQDLINRIDYFKNLKINAIQLMPIMEFEGNESWGYNTSFHMALDKFYGTSDKFKEFVDLCHQNGIAVILDLALNHAFGRNPGLRMWMNDPDGDGWGPPSIDNPYFNTVARHSYSVGEDFNHQSELTKYYTRRVIKHWIEEYKIDGFRWDLTKGFTQNCTGADEGCTNAYQADRVAVLKEYADYSWTLDPNHYVIFEHLGSDNEEQQWANYRLNEGKGIMMWGELWDPYKQLISGNSVNADINRVGHVSRGFQGKRLIGYPESHDKDRIIYEAVTFGNGGGTAPVNGNLNNAINRMKAIAATNILVPGPKMVWHFASLGMGDSIWTCSNGTINSSYDAIPGDCKLDTKPQPQWTQNWLADPLRNSVYNTYAKLNALKTSQPVFNGEYSISPNGNNIRQRIYIFDNSLPASQLKNVVVLANFSVANQNITPDFPYTGIWYDLMTETPLNVTSTTAQITLGPGEFKVYGNQLVTLNADDFELADDFEIYPNPATTSFSLNVSANRVEVYSLTGQLVKSFTASFSENHLFDVSELNSGIYMVKVSDTYNREKVMKLIKN</sequence>
<reference evidence="5" key="1">
    <citation type="journal article" date="2014" name="Int. J. Syst. Evol. Microbiol.">
        <title>Complete genome sequence of Corynebacterium casei LMG S-19264T (=DSM 44701T), isolated from a smear-ripened cheese.</title>
        <authorList>
            <consortium name="US DOE Joint Genome Institute (JGI-PGF)"/>
            <person name="Walter F."/>
            <person name="Albersmeier A."/>
            <person name="Kalinowski J."/>
            <person name="Ruckert C."/>
        </authorList>
    </citation>
    <scope>NUCLEOTIDE SEQUENCE</scope>
    <source>
        <strain evidence="5">CGMCC 1.12506</strain>
    </source>
</reference>
<dbReference type="InterPro" id="IPR026444">
    <property type="entry name" value="Secre_tail"/>
</dbReference>
<keyword evidence="2 3" id="KW-0732">Signal</keyword>
<dbReference type="InterPro" id="IPR006047">
    <property type="entry name" value="GH13_cat_dom"/>
</dbReference>
<feature type="domain" description="Glycosyl hydrolase family 13 catalytic" evidence="4">
    <location>
        <begin position="372"/>
        <end position="772"/>
    </location>
</feature>
<evidence type="ECO:0000256" key="1">
    <source>
        <dbReference type="ARBA" id="ARBA00008061"/>
    </source>
</evidence>
<dbReference type="Gene3D" id="2.60.40.10">
    <property type="entry name" value="Immunoglobulins"/>
    <property type="match status" value="1"/>
</dbReference>